<sequence>RPNTNLSVCACSVSPTGVCTSMCSCSQLLSQICVSASNCFLECLTDNNSSDVQSREVTWYKIRDFVSSGVSGRILLNSTNSLDVDPQSHHLLLPDVTCVDAGLYTCQVTTAADGESWLGRVLLTVTDCSDNEETMTDFYWLILASAVLMLALLTFLINKQISCVFVSLTFFPVCSLFSLCVCLSRQQLILKNVFKERKISLVKDVVKNSPFKPLDQQELKSVHTLGSKTCTTNHVWV</sequence>
<keyword evidence="4" id="KW-1185">Reference proteome</keyword>
<dbReference type="InterPro" id="IPR003599">
    <property type="entry name" value="Ig_sub"/>
</dbReference>
<evidence type="ECO:0000313" key="3">
    <source>
        <dbReference type="Ensembl" id="ENSCSEP00000001009.1"/>
    </source>
</evidence>
<dbReference type="Ensembl" id="ENSCSET00000001037.1">
    <property type="protein sequence ID" value="ENSCSEP00000001009.1"/>
    <property type="gene ID" value="ENSCSEG00000000700.1"/>
</dbReference>
<feature type="transmembrane region" description="Helical" evidence="1">
    <location>
        <begin position="138"/>
        <end position="158"/>
    </location>
</feature>
<reference evidence="3 4" key="1">
    <citation type="journal article" date="2014" name="Nat. Genet.">
        <title>Whole-genome sequence of a flatfish provides insights into ZW sex chromosome evolution and adaptation to a benthic lifestyle.</title>
        <authorList>
            <person name="Chen S."/>
            <person name="Zhang G."/>
            <person name="Shao C."/>
            <person name="Huang Q."/>
            <person name="Liu G."/>
            <person name="Zhang P."/>
            <person name="Song W."/>
            <person name="An N."/>
            <person name="Chalopin D."/>
            <person name="Volff J.N."/>
            <person name="Hong Y."/>
            <person name="Li Q."/>
            <person name="Sha Z."/>
            <person name="Zhou H."/>
            <person name="Xie M."/>
            <person name="Yu Q."/>
            <person name="Liu Y."/>
            <person name="Xiang H."/>
            <person name="Wang N."/>
            <person name="Wu K."/>
            <person name="Yang C."/>
            <person name="Zhou Q."/>
            <person name="Liao X."/>
            <person name="Yang L."/>
            <person name="Hu Q."/>
            <person name="Zhang J."/>
            <person name="Meng L."/>
            <person name="Jin L."/>
            <person name="Tian Y."/>
            <person name="Lian J."/>
            <person name="Yang J."/>
            <person name="Miao G."/>
            <person name="Liu S."/>
            <person name="Liang Z."/>
            <person name="Yan F."/>
            <person name="Li Y."/>
            <person name="Sun B."/>
            <person name="Zhang H."/>
            <person name="Zhang J."/>
            <person name="Zhu Y."/>
            <person name="Du M."/>
            <person name="Zhao Y."/>
            <person name="Schartl M."/>
            <person name="Tang Q."/>
            <person name="Wang J."/>
        </authorList>
    </citation>
    <scope>NUCLEOTIDE SEQUENCE</scope>
</reference>
<evidence type="ECO:0000259" key="2">
    <source>
        <dbReference type="PROSITE" id="PS50835"/>
    </source>
</evidence>
<feature type="domain" description="Ig-like" evidence="2">
    <location>
        <begin position="41"/>
        <end position="109"/>
    </location>
</feature>
<dbReference type="SMART" id="SM00409">
    <property type="entry name" value="IG"/>
    <property type="match status" value="1"/>
</dbReference>
<dbReference type="Gene3D" id="2.60.40.10">
    <property type="entry name" value="Immunoglobulins"/>
    <property type="match status" value="1"/>
</dbReference>
<reference evidence="3" key="3">
    <citation type="submission" date="2025-09" db="UniProtKB">
        <authorList>
            <consortium name="Ensembl"/>
        </authorList>
    </citation>
    <scope>IDENTIFICATION</scope>
</reference>
<proteinExistence type="predicted"/>
<dbReference type="STRING" id="244447.ENSCSEP00000001009"/>
<dbReference type="SUPFAM" id="SSF48726">
    <property type="entry name" value="Immunoglobulin"/>
    <property type="match status" value="1"/>
</dbReference>
<dbReference type="InParanoid" id="A0A3P8UGP4"/>
<evidence type="ECO:0000313" key="4">
    <source>
        <dbReference type="Proteomes" id="UP000265120"/>
    </source>
</evidence>
<name>A0A3P8UGP4_CYNSE</name>
<dbReference type="AlphaFoldDB" id="A0A3P8UGP4"/>
<keyword evidence="1" id="KW-0812">Transmembrane</keyword>
<accession>A0A3P8UGP4</accession>
<reference evidence="3" key="2">
    <citation type="submission" date="2025-08" db="UniProtKB">
        <authorList>
            <consortium name="Ensembl"/>
        </authorList>
    </citation>
    <scope>IDENTIFICATION</scope>
</reference>
<organism evidence="3 4">
    <name type="scientific">Cynoglossus semilaevis</name>
    <name type="common">Tongue sole</name>
    <dbReference type="NCBI Taxonomy" id="244447"/>
    <lineage>
        <taxon>Eukaryota</taxon>
        <taxon>Metazoa</taxon>
        <taxon>Chordata</taxon>
        <taxon>Craniata</taxon>
        <taxon>Vertebrata</taxon>
        <taxon>Euteleostomi</taxon>
        <taxon>Actinopterygii</taxon>
        <taxon>Neopterygii</taxon>
        <taxon>Teleostei</taxon>
        <taxon>Neoteleostei</taxon>
        <taxon>Acanthomorphata</taxon>
        <taxon>Carangaria</taxon>
        <taxon>Pleuronectiformes</taxon>
        <taxon>Pleuronectoidei</taxon>
        <taxon>Cynoglossidae</taxon>
        <taxon>Cynoglossinae</taxon>
        <taxon>Cynoglossus</taxon>
    </lineage>
</organism>
<dbReference type="InterPro" id="IPR007110">
    <property type="entry name" value="Ig-like_dom"/>
</dbReference>
<keyword evidence="1" id="KW-1133">Transmembrane helix</keyword>
<dbReference type="InterPro" id="IPR036179">
    <property type="entry name" value="Ig-like_dom_sf"/>
</dbReference>
<dbReference type="InterPro" id="IPR013783">
    <property type="entry name" value="Ig-like_fold"/>
</dbReference>
<dbReference type="PROSITE" id="PS50835">
    <property type="entry name" value="IG_LIKE"/>
    <property type="match status" value="1"/>
</dbReference>
<protein>
    <submittedName>
        <fullName evidence="3">Uncharacterized LOC107989439</fullName>
    </submittedName>
</protein>
<feature type="transmembrane region" description="Helical" evidence="1">
    <location>
        <begin position="164"/>
        <end position="183"/>
    </location>
</feature>
<keyword evidence="1" id="KW-0472">Membrane</keyword>
<evidence type="ECO:0000256" key="1">
    <source>
        <dbReference type="SAM" id="Phobius"/>
    </source>
</evidence>
<dbReference type="Proteomes" id="UP000265120">
    <property type="component" value="Chromosome 13"/>
</dbReference>
<dbReference type="CDD" id="cd00096">
    <property type="entry name" value="Ig"/>
    <property type="match status" value="1"/>
</dbReference>